<evidence type="ECO:0000256" key="6">
    <source>
        <dbReference type="ARBA" id="ARBA00023180"/>
    </source>
</evidence>
<keyword evidence="2 9" id="KW-0732">Signal</keyword>
<evidence type="ECO:0000256" key="9">
    <source>
        <dbReference type="SAM" id="SignalP"/>
    </source>
</evidence>
<gene>
    <name evidence="12" type="primary">LOC108703966</name>
</gene>
<evidence type="ECO:0000256" key="2">
    <source>
        <dbReference type="ARBA" id="ARBA00022729"/>
    </source>
</evidence>
<protein>
    <submittedName>
        <fullName evidence="12">Serine protease 27</fullName>
    </submittedName>
</protein>
<dbReference type="KEGG" id="xla:108703966"/>
<proteinExistence type="predicted"/>
<organism evidence="11 12">
    <name type="scientific">Xenopus laevis</name>
    <name type="common">African clawed frog</name>
    <dbReference type="NCBI Taxonomy" id="8355"/>
    <lineage>
        <taxon>Eukaryota</taxon>
        <taxon>Metazoa</taxon>
        <taxon>Chordata</taxon>
        <taxon>Craniata</taxon>
        <taxon>Vertebrata</taxon>
        <taxon>Euteleostomi</taxon>
        <taxon>Amphibia</taxon>
        <taxon>Batrachia</taxon>
        <taxon>Anura</taxon>
        <taxon>Pipoidea</taxon>
        <taxon>Pipidae</taxon>
        <taxon>Xenopodinae</taxon>
        <taxon>Xenopus</taxon>
        <taxon>Xenopus</taxon>
    </lineage>
</organism>
<evidence type="ECO:0000256" key="5">
    <source>
        <dbReference type="ARBA" id="ARBA00023157"/>
    </source>
</evidence>
<dbReference type="PROSITE" id="PS00134">
    <property type="entry name" value="TRYPSIN_HIS"/>
    <property type="match status" value="1"/>
</dbReference>
<dbReference type="GO" id="GO:0006508">
    <property type="term" value="P:proteolysis"/>
    <property type="evidence" value="ECO:0007669"/>
    <property type="project" value="UniProtKB-KW"/>
</dbReference>
<dbReference type="PRINTS" id="PR00722">
    <property type="entry name" value="CHYMOTRYPSIN"/>
</dbReference>
<feature type="domain" description="Peptidase S1" evidence="10">
    <location>
        <begin position="36"/>
        <end position="278"/>
    </location>
</feature>
<keyword evidence="8" id="KW-1133">Transmembrane helix</keyword>
<dbReference type="OrthoDB" id="93664at2759"/>
<dbReference type="InterPro" id="IPR001254">
    <property type="entry name" value="Trypsin_dom"/>
</dbReference>
<evidence type="ECO:0000256" key="1">
    <source>
        <dbReference type="ARBA" id="ARBA00022670"/>
    </source>
</evidence>
<dbReference type="GO" id="GO:0008236">
    <property type="term" value="F:serine-type peptidase activity"/>
    <property type="evidence" value="ECO:0000318"/>
    <property type="project" value="GO_Central"/>
</dbReference>
<evidence type="ECO:0000256" key="3">
    <source>
        <dbReference type="ARBA" id="ARBA00022801"/>
    </source>
</evidence>
<accession>A0A8J0U497</accession>
<dbReference type="InterPro" id="IPR001314">
    <property type="entry name" value="Peptidase_S1A"/>
</dbReference>
<dbReference type="GeneID" id="108703966"/>
<dbReference type="Proteomes" id="UP000186698">
    <property type="component" value="Chromosome 9_10L"/>
</dbReference>
<evidence type="ECO:0000313" key="12">
    <source>
        <dbReference type="RefSeq" id="XP_018095767.1"/>
    </source>
</evidence>
<keyword evidence="6" id="KW-0325">Glycoprotein</keyword>
<dbReference type="GO" id="GO:0004252">
    <property type="term" value="F:serine-type endopeptidase activity"/>
    <property type="evidence" value="ECO:0007669"/>
    <property type="project" value="InterPro"/>
</dbReference>
<dbReference type="Gene3D" id="2.40.10.10">
    <property type="entry name" value="Trypsin-like serine proteases"/>
    <property type="match status" value="2"/>
</dbReference>
<dbReference type="FunFam" id="2.40.10.10:FF:000039">
    <property type="entry name" value="Brain-specific serine protease 4"/>
    <property type="match status" value="1"/>
</dbReference>
<feature type="chain" id="PRO_5035292340" evidence="9">
    <location>
        <begin position="24"/>
        <end position="344"/>
    </location>
</feature>
<name>A0A8J0U497_XENLA</name>
<dbReference type="PROSITE" id="PS50240">
    <property type="entry name" value="TRYPSIN_DOM"/>
    <property type="match status" value="1"/>
</dbReference>
<dbReference type="SUPFAM" id="SSF50494">
    <property type="entry name" value="Trypsin-like serine proteases"/>
    <property type="match status" value="1"/>
</dbReference>
<keyword evidence="8" id="KW-0472">Membrane</keyword>
<keyword evidence="1 7" id="KW-0645">Protease</keyword>
<sequence length="344" mass="37439">MNWFRLMRTLLLLNLGLIGVTEAAVECGRRQLLNRIMGGQDSKPGMWPWQVMFYSKDFELCGGTLITNNWVVSAAHCFNSTNPPSFYNVYLGVYQISEPNGNEVVMEIKRFIVHPNYTSPEFGFDIALVELSRGANYTNYIQPVCLPSVGLTLPTGLQCWVTGWGNIASNVTLPDPNTLQEVAVPLIGSEKCNTLFQVPSPLDPNTYVISNDMLCAGYINGGKDSCQGDSGGPLVCAEANHWYLVGVVSFGVGCGQPNRPGVYTRLNAYLGWIESYVPEVSANVLNVSFTGPFISLYNNITTTTDVSVTRNVTSPTTTGVPGAGTTIVASTFVLAWIFLLLTCL</sequence>
<dbReference type="AlphaFoldDB" id="A0A8J0U497"/>
<feature type="signal peptide" evidence="9">
    <location>
        <begin position="1"/>
        <end position="23"/>
    </location>
</feature>
<dbReference type="InterPro" id="IPR018114">
    <property type="entry name" value="TRYPSIN_HIS"/>
</dbReference>
<dbReference type="RefSeq" id="XP_018095767.1">
    <property type="nucleotide sequence ID" value="XM_018240278.2"/>
</dbReference>
<evidence type="ECO:0000256" key="7">
    <source>
        <dbReference type="RuleBase" id="RU363034"/>
    </source>
</evidence>
<keyword evidence="4 7" id="KW-0720">Serine protease</keyword>
<dbReference type="PANTHER" id="PTHR24253:SF144">
    <property type="entry name" value="CHYMOTRYPSIN-LIKE PROTEASE CTRL-1-RELATED"/>
    <property type="match status" value="1"/>
</dbReference>
<evidence type="ECO:0000313" key="11">
    <source>
        <dbReference type="Proteomes" id="UP000186698"/>
    </source>
</evidence>
<feature type="transmembrane region" description="Helical" evidence="8">
    <location>
        <begin position="320"/>
        <end position="341"/>
    </location>
</feature>
<keyword evidence="3 7" id="KW-0378">Hydrolase</keyword>
<evidence type="ECO:0000256" key="8">
    <source>
        <dbReference type="SAM" id="Phobius"/>
    </source>
</evidence>
<dbReference type="Pfam" id="PF00089">
    <property type="entry name" value="Trypsin"/>
    <property type="match status" value="1"/>
</dbReference>
<evidence type="ECO:0000259" key="10">
    <source>
        <dbReference type="PROSITE" id="PS50240"/>
    </source>
</evidence>
<reference evidence="12" key="1">
    <citation type="submission" date="2025-08" db="UniProtKB">
        <authorList>
            <consortium name="RefSeq"/>
        </authorList>
    </citation>
    <scope>IDENTIFICATION</scope>
    <source>
        <strain evidence="12">J_2021</strain>
        <tissue evidence="12">Erythrocytes</tissue>
    </source>
</reference>
<dbReference type="CDD" id="cd00190">
    <property type="entry name" value="Tryp_SPc"/>
    <property type="match status" value="1"/>
</dbReference>
<keyword evidence="11" id="KW-1185">Reference proteome</keyword>
<dbReference type="PROSITE" id="PS00135">
    <property type="entry name" value="TRYPSIN_SER"/>
    <property type="match status" value="1"/>
</dbReference>
<dbReference type="PANTHER" id="PTHR24253">
    <property type="entry name" value="TRANSMEMBRANE PROTEASE SERINE"/>
    <property type="match status" value="1"/>
</dbReference>
<dbReference type="InterPro" id="IPR033116">
    <property type="entry name" value="TRYPSIN_SER"/>
</dbReference>
<dbReference type="SMART" id="SM00020">
    <property type="entry name" value="Tryp_SPc"/>
    <property type="match status" value="1"/>
</dbReference>
<dbReference type="InterPro" id="IPR009003">
    <property type="entry name" value="Peptidase_S1_PA"/>
</dbReference>
<evidence type="ECO:0000256" key="4">
    <source>
        <dbReference type="ARBA" id="ARBA00022825"/>
    </source>
</evidence>
<dbReference type="InterPro" id="IPR043504">
    <property type="entry name" value="Peptidase_S1_PA_chymotrypsin"/>
</dbReference>
<keyword evidence="8" id="KW-0812">Transmembrane</keyword>
<keyword evidence="5" id="KW-1015">Disulfide bond</keyword>